<reference evidence="8 9" key="1">
    <citation type="submission" date="2017-03" db="EMBL/GenBank/DDBJ databases">
        <title>Draft genome sequence of Streptomyces scabrisporus NF3, endophyte isolated from Amphipterygium adstringens.</title>
        <authorList>
            <person name="Vazquez M."/>
            <person name="Ceapa C.D."/>
            <person name="Rodriguez Luna D."/>
            <person name="Sanchez Esquivel S."/>
        </authorList>
    </citation>
    <scope>NUCLEOTIDE SEQUENCE [LARGE SCALE GENOMIC DNA]</scope>
    <source>
        <strain evidence="8 9">NF3</strain>
    </source>
</reference>
<evidence type="ECO:0000256" key="4">
    <source>
        <dbReference type="ARBA" id="ARBA00023088"/>
    </source>
</evidence>
<dbReference type="PROSITE" id="PS50847">
    <property type="entry name" value="GRAM_POS_ANCHORING"/>
    <property type="match status" value="1"/>
</dbReference>
<keyword evidence="6" id="KW-1133">Transmembrane helix</keyword>
<sequence length="481" mass="50204">MRRARFGIHFRGDHHMFRTPGRTATRLSAMVVATGLAAAGVIGFAGAAGAEGAKGVYQGGDVGADIYLQGKTDSQRASILKLQVDGKILRTYCIDFHTKVYDKAKYDEANWKETSFGTKADKAKVKWVLLNSFPTVDLANVRTTIKSEKLSEGDAAAATQAAIWHFTDGQNLDEGKNNADIVKLYKYLIGDANKGDVSEPPVSLSLNPGEKTGKITDKPGIGPFEVKTNAEGKSINAKLTTGDTDGKPVLVDADGKPVTKVGNGDKLYVNPTGATKEGSQTFEVSGESTVQAGRVFQGVNVSGTTSQLLIVADKQKVQASDHAVAKWGKPGKGPLPEINATKDCVDGGVKVTVKNNGDESYKFKLDGKETTVEAGKSYEQVVKVQEDQAYKITIVGPDGKTAKEFTGTLDCKTAGASEGVTGGTTGGTPAPVNPKGPDLAETGSDGSNTPAILGGAGALVLAGGGLVFFMRRRKGSTGATA</sequence>
<dbReference type="EMBL" id="MWQN01000001">
    <property type="protein sequence ID" value="OPC82902.1"/>
    <property type="molecule type" value="Genomic_DNA"/>
</dbReference>
<evidence type="ECO:0000313" key="8">
    <source>
        <dbReference type="EMBL" id="OPC82902.1"/>
    </source>
</evidence>
<proteinExistence type="predicted"/>
<keyword evidence="1" id="KW-0134">Cell wall</keyword>
<evidence type="ECO:0000256" key="2">
    <source>
        <dbReference type="ARBA" id="ARBA00022525"/>
    </source>
</evidence>
<feature type="region of interest" description="Disordered" evidence="5">
    <location>
        <begin position="198"/>
        <end position="221"/>
    </location>
</feature>
<comment type="caution">
    <text evidence="8">The sequence shown here is derived from an EMBL/GenBank/DDBJ whole genome shotgun (WGS) entry which is preliminary data.</text>
</comment>
<dbReference type="InterPro" id="IPR019931">
    <property type="entry name" value="LPXTG_anchor"/>
</dbReference>
<dbReference type="NCBIfam" id="TIGR03934">
    <property type="entry name" value="TQXA_dom"/>
    <property type="match status" value="1"/>
</dbReference>
<feature type="domain" description="Gram-positive cocci surface proteins LPxTG" evidence="7">
    <location>
        <begin position="439"/>
        <end position="480"/>
    </location>
</feature>
<evidence type="ECO:0000313" key="9">
    <source>
        <dbReference type="Proteomes" id="UP000190037"/>
    </source>
</evidence>
<evidence type="ECO:0000256" key="1">
    <source>
        <dbReference type="ARBA" id="ARBA00022512"/>
    </source>
</evidence>
<dbReference type="STRING" id="159449.B4N89_19915"/>
<keyword evidence="3" id="KW-0732">Signal</keyword>
<dbReference type="Pfam" id="PF08341">
    <property type="entry name" value="TED"/>
    <property type="match status" value="1"/>
</dbReference>
<name>A0A1T3P1S8_9ACTN</name>
<keyword evidence="6" id="KW-0812">Transmembrane</keyword>
<accession>A0A1T3P1S8</accession>
<keyword evidence="9" id="KW-1185">Reference proteome</keyword>
<dbReference type="NCBIfam" id="NF041528">
    <property type="entry name" value="strep_LAETG"/>
    <property type="match status" value="1"/>
</dbReference>
<evidence type="ECO:0000259" key="7">
    <source>
        <dbReference type="PROSITE" id="PS50847"/>
    </source>
</evidence>
<dbReference type="NCBIfam" id="TIGR01167">
    <property type="entry name" value="LPXTG_anchor"/>
    <property type="match status" value="1"/>
</dbReference>
<feature type="transmembrane region" description="Helical" evidence="6">
    <location>
        <begin position="451"/>
        <end position="470"/>
    </location>
</feature>
<evidence type="ECO:0000256" key="6">
    <source>
        <dbReference type="SAM" id="Phobius"/>
    </source>
</evidence>
<keyword evidence="2" id="KW-0964">Secreted</keyword>
<dbReference type="InterPro" id="IPR013552">
    <property type="entry name" value="Thioester_dom"/>
</dbReference>
<dbReference type="Gene3D" id="1.10.150.480">
    <property type="match status" value="1"/>
</dbReference>
<feature type="region of interest" description="Disordered" evidence="5">
    <location>
        <begin position="416"/>
        <end position="446"/>
    </location>
</feature>
<evidence type="ECO:0000256" key="3">
    <source>
        <dbReference type="ARBA" id="ARBA00022729"/>
    </source>
</evidence>
<evidence type="ECO:0000256" key="5">
    <source>
        <dbReference type="SAM" id="MobiDB-lite"/>
    </source>
</evidence>
<organism evidence="8 9">
    <name type="scientific">Embleya scabrispora</name>
    <dbReference type="NCBI Taxonomy" id="159449"/>
    <lineage>
        <taxon>Bacteria</taxon>
        <taxon>Bacillati</taxon>
        <taxon>Actinomycetota</taxon>
        <taxon>Actinomycetes</taxon>
        <taxon>Kitasatosporales</taxon>
        <taxon>Streptomycetaceae</taxon>
        <taxon>Embleya</taxon>
    </lineage>
</organism>
<keyword evidence="6" id="KW-0472">Membrane</keyword>
<dbReference type="AlphaFoldDB" id="A0A1T3P1S8"/>
<dbReference type="InterPro" id="IPR023849">
    <property type="entry name" value="TQXA_dom"/>
</dbReference>
<dbReference type="Proteomes" id="UP000190037">
    <property type="component" value="Unassembled WGS sequence"/>
</dbReference>
<gene>
    <name evidence="8" type="ORF">B4N89_19915</name>
</gene>
<protein>
    <recommendedName>
        <fullName evidence="7">Gram-positive cocci surface proteins LPxTG domain-containing protein</fullName>
    </recommendedName>
</protein>
<keyword evidence="4" id="KW-0572">Peptidoglycan-anchor</keyword>